<evidence type="ECO:0000313" key="1">
    <source>
        <dbReference type="EMBL" id="KIM51402.1"/>
    </source>
</evidence>
<gene>
    <name evidence="1" type="ORF">SCLCIDRAFT_33468</name>
</gene>
<dbReference type="EMBL" id="KN822260">
    <property type="protein sequence ID" value="KIM51402.1"/>
    <property type="molecule type" value="Genomic_DNA"/>
</dbReference>
<reference evidence="2" key="2">
    <citation type="submission" date="2015-01" db="EMBL/GenBank/DDBJ databases">
        <title>Evolutionary Origins and Diversification of the Mycorrhizal Mutualists.</title>
        <authorList>
            <consortium name="DOE Joint Genome Institute"/>
            <consortium name="Mycorrhizal Genomics Consortium"/>
            <person name="Kohler A."/>
            <person name="Kuo A."/>
            <person name="Nagy L.G."/>
            <person name="Floudas D."/>
            <person name="Copeland A."/>
            <person name="Barry K.W."/>
            <person name="Cichocki N."/>
            <person name="Veneault-Fourrey C."/>
            <person name="LaButti K."/>
            <person name="Lindquist E.A."/>
            <person name="Lipzen A."/>
            <person name="Lundell T."/>
            <person name="Morin E."/>
            <person name="Murat C."/>
            <person name="Riley R."/>
            <person name="Ohm R."/>
            <person name="Sun H."/>
            <person name="Tunlid A."/>
            <person name="Henrissat B."/>
            <person name="Grigoriev I.V."/>
            <person name="Hibbett D.S."/>
            <person name="Martin F."/>
        </authorList>
    </citation>
    <scope>NUCLEOTIDE SEQUENCE [LARGE SCALE GENOMIC DNA]</scope>
    <source>
        <strain evidence="2">Foug A</strain>
    </source>
</reference>
<reference evidence="1 2" key="1">
    <citation type="submission" date="2014-04" db="EMBL/GenBank/DDBJ databases">
        <authorList>
            <consortium name="DOE Joint Genome Institute"/>
            <person name="Kuo A."/>
            <person name="Kohler A."/>
            <person name="Nagy L.G."/>
            <person name="Floudas D."/>
            <person name="Copeland A."/>
            <person name="Barry K.W."/>
            <person name="Cichocki N."/>
            <person name="Veneault-Fourrey C."/>
            <person name="LaButti K."/>
            <person name="Lindquist E.A."/>
            <person name="Lipzen A."/>
            <person name="Lundell T."/>
            <person name="Morin E."/>
            <person name="Murat C."/>
            <person name="Sun H."/>
            <person name="Tunlid A."/>
            <person name="Henrissat B."/>
            <person name="Grigoriev I.V."/>
            <person name="Hibbett D.S."/>
            <person name="Martin F."/>
            <person name="Nordberg H.P."/>
            <person name="Cantor M.N."/>
            <person name="Hua S.X."/>
        </authorList>
    </citation>
    <scope>NUCLEOTIDE SEQUENCE [LARGE SCALE GENOMIC DNA]</scope>
    <source>
        <strain evidence="1 2">Foug A</strain>
    </source>
</reference>
<dbReference type="OrthoDB" id="3070163at2759"/>
<dbReference type="Proteomes" id="UP000053989">
    <property type="component" value="Unassembled WGS sequence"/>
</dbReference>
<organism evidence="1 2">
    <name type="scientific">Scleroderma citrinum Foug A</name>
    <dbReference type="NCBI Taxonomy" id="1036808"/>
    <lineage>
        <taxon>Eukaryota</taxon>
        <taxon>Fungi</taxon>
        <taxon>Dikarya</taxon>
        <taxon>Basidiomycota</taxon>
        <taxon>Agaricomycotina</taxon>
        <taxon>Agaricomycetes</taxon>
        <taxon>Agaricomycetidae</taxon>
        <taxon>Boletales</taxon>
        <taxon>Sclerodermatineae</taxon>
        <taxon>Sclerodermataceae</taxon>
        <taxon>Scleroderma</taxon>
    </lineage>
</organism>
<sequence>MLDNIWNLAHPAHLDTAQTIWNRKMMDVSHTLALNDKPVFYLLKQHTYEWCSGMGDRAVKAVKAFFDQYKEFGTPEVRAGWKTFIPPQLYPYMWQVVDESDPENLVAQGPFQHECILDTCQIQVFSRSKSRRILDLGDEDGRAEVGLGRE</sequence>
<dbReference type="InParanoid" id="A0A0C2ZEP0"/>
<dbReference type="HOGENOM" id="CLU_1741656_0_0_1"/>
<dbReference type="AlphaFoldDB" id="A0A0C2ZEP0"/>
<proteinExistence type="predicted"/>
<protein>
    <submittedName>
        <fullName evidence="1">Uncharacterized protein</fullName>
    </submittedName>
</protein>
<evidence type="ECO:0000313" key="2">
    <source>
        <dbReference type="Proteomes" id="UP000053989"/>
    </source>
</evidence>
<keyword evidence="2" id="KW-1185">Reference proteome</keyword>
<name>A0A0C2ZEP0_9AGAM</name>
<accession>A0A0C2ZEP0</accession>